<organism evidence="1">
    <name type="scientific">Heliothis virescens</name>
    <name type="common">Tobacco budworm moth</name>
    <dbReference type="NCBI Taxonomy" id="7102"/>
    <lineage>
        <taxon>Eukaryota</taxon>
        <taxon>Metazoa</taxon>
        <taxon>Ecdysozoa</taxon>
        <taxon>Arthropoda</taxon>
        <taxon>Hexapoda</taxon>
        <taxon>Insecta</taxon>
        <taxon>Pterygota</taxon>
        <taxon>Neoptera</taxon>
        <taxon>Endopterygota</taxon>
        <taxon>Lepidoptera</taxon>
        <taxon>Glossata</taxon>
        <taxon>Ditrysia</taxon>
        <taxon>Noctuoidea</taxon>
        <taxon>Noctuidae</taxon>
        <taxon>Heliothinae</taxon>
        <taxon>Heliothis</taxon>
    </lineage>
</organism>
<accession>A0A2A4JGM4</accession>
<evidence type="ECO:0000313" key="1">
    <source>
        <dbReference type="EMBL" id="PCG70926.1"/>
    </source>
</evidence>
<protein>
    <submittedName>
        <fullName evidence="1">Uncharacterized protein</fullName>
    </submittedName>
</protein>
<gene>
    <name evidence="1" type="ORF">B5V51_2427</name>
</gene>
<sequence>MRTNINPTTPWAPLYPLASALPKIRAAQNQNHNITGSLINTKNQTNLDRQTTILIYYFKYGAATTMNAVHVTFCNVVDDAPHPCDDPPPCDPFKQVEGACPGPYICYERIKNPAFGNTKCLEGPFINATGCGRRGKPRKHKHHPCDPLPPCSKKPKRRECQQPTLCYHRIKNPEWPKKAITSDCNPDL</sequence>
<name>A0A2A4JGM4_HELVI</name>
<proteinExistence type="predicted"/>
<reference evidence="1" key="1">
    <citation type="submission" date="2017-09" db="EMBL/GenBank/DDBJ databases">
        <title>Contemporary evolution of a Lepidopteran species, Heliothis virescens, in response to modern agricultural practices.</title>
        <authorList>
            <person name="Fritz M.L."/>
            <person name="Deyonke A.M."/>
            <person name="Papanicolaou A."/>
            <person name="Micinski S."/>
            <person name="Westbrook J."/>
            <person name="Gould F."/>
        </authorList>
    </citation>
    <scope>NUCLEOTIDE SEQUENCE [LARGE SCALE GENOMIC DNA]</scope>
    <source>
        <strain evidence="1">HvINT-</strain>
        <tissue evidence="1">Whole body</tissue>
    </source>
</reference>
<comment type="caution">
    <text evidence="1">The sequence shown here is derived from an EMBL/GenBank/DDBJ whole genome shotgun (WGS) entry which is preliminary data.</text>
</comment>
<dbReference type="AlphaFoldDB" id="A0A2A4JGM4"/>
<dbReference type="EMBL" id="NWSH01001536">
    <property type="protein sequence ID" value="PCG70926.1"/>
    <property type="molecule type" value="Genomic_DNA"/>
</dbReference>